<proteinExistence type="inferred from homology"/>
<dbReference type="InterPro" id="IPR027417">
    <property type="entry name" value="P-loop_NTPase"/>
</dbReference>
<keyword evidence="8" id="KW-1185">Reference proteome</keyword>
<reference evidence="7" key="1">
    <citation type="submission" date="2013-03" db="EMBL/GenBank/DDBJ databases">
        <title>Genome Sequence of the Profundibacterium mesophilum strain KAUST100406-0324T from Red Sea, a novel genus in the family Rhodobacteraceae.</title>
        <authorList>
            <person name="Essack M."/>
            <person name="Alam I."/>
            <person name="Lafi F."/>
            <person name="Alawi W."/>
            <person name="Kamanu F."/>
            <person name="Al-Suwailem A."/>
            <person name="Lee O.O."/>
            <person name="Xu Y."/>
            <person name="Bajic V."/>
            <person name="Qian P.-Y."/>
            <person name="Archer J."/>
        </authorList>
    </citation>
    <scope>NUCLEOTIDE SEQUENCE</scope>
    <source>
        <strain evidence="7">KAUST100406-0324</strain>
    </source>
</reference>
<evidence type="ECO:0000256" key="3">
    <source>
        <dbReference type="ARBA" id="ARBA00022448"/>
    </source>
</evidence>
<keyword evidence="7" id="KW-0547">Nucleotide-binding</keyword>
<protein>
    <submittedName>
        <fullName evidence="7">ABC transporter ATP-binding protein-aspartateglutamate transport</fullName>
    </submittedName>
</protein>
<sequence length="65" mass="7019">MLKITDLVKRFDRGNPVLEILDLTIEGESVVSIIGSSGAGKSTLLRCINRLARSQDLRTDHGPAA</sequence>
<dbReference type="InterPro" id="IPR050086">
    <property type="entry name" value="MetN_ABC_transporter-like"/>
</dbReference>
<evidence type="ECO:0000313" key="7">
    <source>
        <dbReference type="EMBL" id="KAF0677459.1"/>
    </source>
</evidence>
<evidence type="ECO:0000313" key="8">
    <source>
        <dbReference type="Proteomes" id="UP000698242"/>
    </source>
</evidence>
<dbReference type="GO" id="GO:0016887">
    <property type="term" value="F:ATP hydrolysis activity"/>
    <property type="evidence" value="ECO:0007669"/>
    <property type="project" value="InterPro"/>
</dbReference>
<organism evidence="7 8">
    <name type="scientific">Profundibacterium mesophilum KAUST100406-0324</name>
    <dbReference type="NCBI Taxonomy" id="1037889"/>
    <lineage>
        <taxon>Bacteria</taxon>
        <taxon>Pseudomonadati</taxon>
        <taxon>Pseudomonadota</taxon>
        <taxon>Alphaproteobacteria</taxon>
        <taxon>Rhodobacterales</taxon>
        <taxon>Roseobacteraceae</taxon>
        <taxon>Profundibacterium</taxon>
    </lineage>
</organism>
<dbReference type="SUPFAM" id="SSF52540">
    <property type="entry name" value="P-loop containing nucleoside triphosphate hydrolases"/>
    <property type="match status" value="1"/>
</dbReference>
<dbReference type="PANTHER" id="PTHR43166">
    <property type="entry name" value="AMINO ACID IMPORT ATP-BINDING PROTEIN"/>
    <property type="match status" value="1"/>
</dbReference>
<dbReference type="InterPro" id="IPR003439">
    <property type="entry name" value="ABC_transporter-like_ATP-bd"/>
</dbReference>
<dbReference type="EMBL" id="APKE01000002">
    <property type="protein sequence ID" value="KAF0677459.1"/>
    <property type="molecule type" value="Genomic_DNA"/>
</dbReference>
<accession>A0A921TGH8</accession>
<evidence type="ECO:0000256" key="1">
    <source>
        <dbReference type="ARBA" id="ARBA00004202"/>
    </source>
</evidence>
<keyword evidence="4" id="KW-1003">Cell membrane</keyword>
<comment type="subcellular location">
    <subcellularLocation>
        <location evidence="1">Cell membrane</location>
        <topology evidence="1">Peripheral membrane protein</topology>
    </subcellularLocation>
</comment>
<dbReference type="Pfam" id="PF00005">
    <property type="entry name" value="ABC_tran"/>
    <property type="match status" value="1"/>
</dbReference>
<dbReference type="GO" id="GO:0005886">
    <property type="term" value="C:plasma membrane"/>
    <property type="evidence" value="ECO:0007669"/>
    <property type="project" value="UniProtKB-SubCell"/>
</dbReference>
<dbReference type="PANTHER" id="PTHR43166:SF9">
    <property type="entry name" value="GLUTAMATE_ASPARTATE IMPORT ATP-BINDING PROTEIN GLTL"/>
    <property type="match status" value="1"/>
</dbReference>
<dbReference type="GO" id="GO:0005524">
    <property type="term" value="F:ATP binding"/>
    <property type="evidence" value="ECO:0007669"/>
    <property type="project" value="UniProtKB-KW"/>
</dbReference>
<dbReference type="Gene3D" id="3.40.50.300">
    <property type="entry name" value="P-loop containing nucleotide triphosphate hydrolases"/>
    <property type="match status" value="1"/>
</dbReference>
<dbReference type="AlphaFoldDB" id="A0A921TGH8"/>
<comment type="caution">
    <text evidence="7">The sequence shown here is derived from an EMBL/GenBank/DDBJ whole genome shotgun (WGS) entry which is preliminary data.</text>
</comment>
<keyword evidence="5" id="KW-0472">Membrane</keyword>
<comment type="similarity">
    <text evidence="2">Belongs to the ABC transporter superfamily.</text>
</comment>
<name>A0A921TGH8_9RHOB</name>
<evidence type="ECO:0000256" key="5">
    <source>
        <dbReference type="ARBA" id="ARBA00023136"/>
    </source>
</evidence>
<dbReference type="Proteomes" id="UP000698242">
    <property type="component" value="Unassembled WGS sequence"/>
</dbReference>
<gene>
    <name evidence="7" type="ORF">PMES_00152</name>
</gene>
<keyword evidence="7" id="KW-0067">ATP-binding</keyword>
<evidence type="ECO:0000259" key="6">
    <source>
        <dbReference type="Pfam" id="PF00005"/>
    </source>
</evidence>
<evidence type="ECO:0000256" key="2">
    <source>
        <dbReference type="ARBA" id="ARBA00005417"/>
    </source>
</evidence>
<keyword evidence="3" id="KW-0813">Transport</keyword>
<evidence type="ECO:0000256" key="4">
    <source>
        <dbReference type="ARBA" id="ARBA00022475"/>
    </source>
</evidence>
<feature type="domain" description="ABC transporter" evidence="6">
    <location>
        <begin position="19"/>
        <end position="54"/>
    </location>
</feature>